<feature type="compositionally biased region" description="Basic residues" evidence="1">
    <location>
        <begin position="138"/>
        <end position="152"/>
    </location>
</feature>
<accession>A0ABR4A8F9</accession>
<reference evidence="2 3" key="1">
    <citation type="submission" date="2024-09" db="EMBL/GenBank/DDBJ databases">
        <title>Rethinking Asexuality: The Enigmatic Case of Functional Sexual Genes in Lepraria (Stereocaulaceae).</title>
        <authorList>
            <person name="Doellman M."/>
            <person name="Sun Y."/>
            <person name="Barcenas-Pena A."/>
            <person name="Lumbsch H.T."/>
            <person name="Grewe F."/>
        </authorList>
    </citation>
    <scope>NUCLEOTIDE SEQUENCE [LARGE SCALE GENOMIC DNA]</scope>
    <source>
        <strain evidence="2 3">Mercado 3170</strain>
    </source>
</reference>
<organism evidence="2 3">
    <name type="scientific">Stereocaulon virgatum</name>
    <dbReference type="NCBI Taxonomy" id="373712"/>
    <lineage>
        <taxon>Eukaryota</taxon>
        <taxon>Fungi</taxon>
        <taxon>Dikarya</taxon>
        <taxon>Ascomycota</taxon>
        <taxon>Pezizomycotina</taxon>
        <taxon>Lecanoromycetes</taxon>
        <taxon>OSLEUM clade</taxon>
        <taxon>Lecanoromycetidae</taxon>
        <taxon>Lecanorales</taxon>
        <taxon>Lecanorineae</taxon>
        <taxon>Stereocaulaceae</taxon>
        <taxon>Stereocaulon</taxon>
    </lineage>
</organism>
<keyword evidence="3" id="KW-1185">Reference proteome</keyword>
<feature type="region of interest" description="Disordered" evidence="1">
    <location>
        <begin position="123"/>
        <end position="198"/>
    </location>
</feature>
<protein>
    <recommendedName>
        <fullName evidence="4">Myb-like domain-containing protein</fullName>
    </recommendedName>
</protein>
<proteinExistence type="predicted"/>
<sequence length="198" mass="21449">MSANVSTTTPVKKTMAWNEQTDKQLLMAIMAQFDYKYDSTIVAAKFGPWCTPRAVEERVKKLKKQAKAENHLTFPLCPGQSTKMEAKMQTLRAADIEAFHNHSAEKQATIQAAITTTAQMTPIKASKASATKATPTSRTKKGTATRAQKGKGKAVDIVDENESMAKASDAAISSAKKRKFSDDTEKANSDGATISFLA</sequence>
<comment type="caution">
    <text evidence="2">The sequence shown here is derived from an EMBL/GenBank/DDBJ whole genome shotgun (WGS) entry which is preliminary data.</text>
</comment>
<name>A0ABR4A8F9_9LECA</name>
<evidence type="ECO:0008006" key="4">
    <source>
        <dbReference type="Google" id="ProtNLM"/>
    </source>
</evidence>
<gene>
    <name evidence="2" type="ORF">N7G274_005554</name>
</gene>
<feature type="compositionally biased region" description="Low complexity" evidence="1">
    <location>
        <begin position="164"/>
        <end position="174"/>
    </location>
</feature>
<evidence type="ECO:0000313" key="3">
    <source>
        <dbReference type="Proteomes" id="UP001590950"/>
    </source>
</evidence>
<evidence type="ECO:0000256" key="1">
    <source>
        <dbReference type="SAM" id="MobiDB-lite"/>
    </source>
</evidence>
<evidence type="ECO:0000313" key="2">
    <source>
        <dbReference type="EMBL" id="KAL2041770.1"/>
    </source>
</evidence>
<dbReference type="EMBL" id="JBEFKJ010000016">
    <property type="protein sequence ID" value="KAL2041770.1"/>
    <property type="molecule type" value="Genomic_DNA"/>
</dbReference>
<dbReference type="Proteomes" id="UP001590950">
    <property type="component" value="Unassembled WGS sequence"/>
</dbReference>
<feature type="compositionally biased region" description="Low complexity" evidence="1">
    <location>
        <begin position="123"/>
        <end position="137"/>
    </location>
</feature>